<dbReference type="PANTHER" id="PTHR30482">
    <property type="entry name" value="HIGH-AFFINITY BRANCHED-CHAIN AMINO ACID TRANSPORT SYSTEM PERMEASE"/>
    <property type="match status" value="1"/>
</dbReference>
<dbReference type="PROSITE" id="PS51257">
    <property type="entry name" value="PROKAR_LIPOPROTEIN"/>
    <property type="match status" value="1"/>
</dbReference>
<proteinExistence type="predicted"/>
<dbReference type="OrthoDB" id="9804361at2"/>
<evidence type="ECO:0000313" key="7">
    <source>
        <dbReference type="EMBL" id="PJK27849.1"/>
    </source>
</evidence>
<organism evidence="7 8">
    <name type="scientific">Minwuia thermotolerans</name>
    <dbReference type="NCBI Taxonomy" id="2056226"/>
    <lineage>
        <taxon>Bacteria</taxon>
        <taxon>Pseudomonadati</taxon>
        <taxon>Pseudomonadota</taxon>
        <taxon>Alphaproteobacteria</taxon>
        <taxon>Minwuiales</taxon>
        <taxon>Minwuiaceae</taxon>
        <taxon>Minwuia</taxon>
    </lineage>
</organism>
<dbReference type="GO" id="GO:0015658">
    <property type="term" value="F:branched-chain amino acid transmembrane transporter activity"/>
    <property type="evidence" value="ECO:0007669"/>
    <property type="project" value="InterPro"/>
</dbReference>
<keyword evidence="5 6" id="KW-0472">Membrane</keyword>
<keyword evidence="3 6" id="KW-0812">Transmembrane</keyword>
<dbReference type="PANTHER" id="PTHR30482:SF20">
    <property type="entry name" value="HIGH-AFFINITY BRANCHED-CHAIN AMINO ACID TRANSPORT SYSTEM PERMEASE PROTEIN LIVM"/>
    <property type="match status" value="1"/>
</dbReference>
<feature type="transmembrane region" description="Helical" evidence="6">
    <location>
        <begin position="35"/>
        <end position="54"/>
    </location>
</feature>
<feature type="transmembrane region" description="Helical" evidence="6">
    <location>
        <begin position="84"/>
        <end position="101"/>
    </location>
</feature>
<dbReference type="InterPro" id="IPR043428">
    <property type="entry name" value="LivM-like"/>
</dbReference>
<feature type="transmembrane region" description="Helical" evidence="6">
    <location>
        <begin position="286"/>
        <end position="305"/>
    </location>
</feature>
<feature type="transmembrane region" description="Helical" evidence="6">
    <location>
        <begin position="158"/>
        <end position="178"/>
    </location>
</feature>
<protein>
    <submittedName>
        <fullName evidence="7">Branched-chain amino acid ABC transporter permease</fullName>
    </submittedName>
</protein>
<dbReference type="EMBL" id="PHIG01000054">
    <property type="protein sequence ID" value="PJK27849.1"/>
    <property type="molecule type" value="Genomic_DNA"/>
</dbReference>
<feature type="transmembrane region" description="Helical" evidence="6">
    <location>
        <begin position="199"/>
        <end position="224"/>
    </location>
</feature>
<evidence type="ECO:0000313" key="8">
    <source>
        <dbReference type="Proteomes" id="UP000229498"/>
    </source>
</evidence>
<evidence type="ECO:0000256" key="1">
    <source>
        <dbReference type="ARBA" id="ARBA00004651"/>
    </source>
</evidence>
<dbReference type="GO" id="GO:0005886">
    <property type="term" value="C:plasma membrane"/>
    <property type="evidence" value="ECO:0007669"/>
    <property type="project" value="UniProtKB-SubCell"/>
</dbReference>
<evidence type="ECO:0000256" key="2">
    <source>
        <dbReference type="ARBA" id="ARBA00022475"/>
    </source>
</evidence>
<reference evidence="7 8" key="1">
    <citation type="submission" date="2017-11" db="EMBL/GenBank/DDBJ databases">
        <title>Draft genome sequence of Rhizobiales bacterium SY3-13.</title>
        <authorList>
            <person name="Sun C."/>
        </authorList>
    </citation>
    <scope>NUCLEOTIDE SEQUENCE [LARGE SCALE GENOMIC DNA]</scope>
    <source>
        <strain evidence="7 8">SY3-13</strain>
    </source>
</reference>
<evidence type="ECO:0000256" key="5">
    <source>
        <dbReference type="ARBA" id="ARBA00023136"/>
    </source>
</evidence>
<gene>
    <name evidence="7" type="ORF">CVT23_20465</name>
</gene>
<evidence type="ECO:0000256" key="4">
    <source>
        <dbReference type="ARBA" id="ARBA00022989"/>
    </source>
</evidence>
<dbReference type="Pfam" id="PF02653">
    <property type="entry name" value="BPD_transp_2"/>
    <property type="match status" value="1"/>
</dbReference>
<sequence length="322" mass="33191">MSHAARIGLAGGLAAACIVPFLVEGYTLYGLTQLLVMAIAIAGLNLLTGVAGLFSIGHSAFFALGAYTVGVAGVEAGISPYLAIPLAGLSGFAVGFLFGWPAARLGPVHLALLTWGLAVSMPRLLKSDILAPWTGGVQGIYLERPAAPAGLGLSDDQWWWFVGLGTTVVMFWLLRNVVDGRFGRAFRAVKDHPLAASTMGLHVTFWRSLAFGLSGAVTGVAGALGGLLTDFVAPDAYSVFFSISLLIGAVAGGIATLRGAFAGAVVLAAVSSLSTSLSSYVAFPLYGFVLIALIMLAPEGVVPAFDRLTQRFRGRGGGVMES</sequence>
<dbReference type="CDD" id="cd06581">
    <property type="entry name" value="TM_PBP1_LivM_like"/>
    <property type="match status" value="1"/>
</dbReference>
<keyword evidence="8" id="KW-1185">Reference proteome</keyword>
<evidence type="ECO:0000256" key="6">
    <source>
        <dbReference type="SAM" id="Phobius"/>
    </source>
</evidence>
<keyword evidence="2" id="KW-1003">Cell membrane</keyword>
<dbReference type="RefSeq" id="WP_109795674.1">
    <property type="nucleotide sequence ID" value="NZ_PHIG01000054.1"/>
</dbReference>
<keyword evidence="4 6" id="KW-1133">Transmembrane helix</keyword>
<accession>A0A2M9FWN5</accession>
<dbReference type="Proteomes" id="UP000229498">
    <property type="component" value="Unassembled WGS sequence"/>
</dbReference>
<dbReference type="InterPro" id="IPR001851">
    <property type="entry name" value="ABC_transp_permease"/>
</dbReference>
<dbReference type="AlphaFoldDB" id="A0A2M9FWN5"/>
<evidence type="ECO:0000256" key="3">
    <source>
        <dbReference type="ARBA" id="ARBA00022692"/>
    </source>
</evidence>
<name>A0A2M9FWN5_9PROT</name>
<comment type="caution">
    <text evidence="7">The sequence shown here is derived from an EMBL/GenBank/DDBJ whole genome shotgun (WGS) entry which is preliminary data.</text>
</comment>
<comment type="subcellular location">
    <subcellularLocation>
        <location evidence="1">Cell membrane</location>
        <topology evidence="1">Multi-pass membrane protein</topology>
    </subcellularLocation>
</comment>